<reference evidence="10" key="1">
    <citation type="submission" date="2021-01" db="EMBL/GenBank/DDBJ databases">
        <authorList>
            <person name="Corre E."/>
            <person name="Pelletier E."/>
            <person name="Niang G."/>
            <person name="Scheremetjew M."/>
            <person name="Finn R."/>
            <person name="Kale V."/>
            <person name="Holt S."/>
            <person name="Cochrane G."/>
            <person name="Meng A."/>
            <person name="Brown T."/>
            <person name="Cohen L."/>
        </authorList>
    </citation>
    <scope>NUCLEOTIDE SEQUENCE</scope>
    <source>
        <strain evidence="10">CCMP443</strain>
    </source>
</reference>
<dbReference type="InterPro" id="IPR018247">
    <property type="entry name" value="EF_Hand_1_Ca_BS"/>
</dbReference>
<dbReference type="SUPFAM" id="SSF47473">
    <property type="entry name" value="EF-hand"/>
    <property type="match status" value="1"/>
</dbReference>
<dbReference type="GO" id="GO:0006099">
    <property type="term" value="P:tricarboxylic acid cycle"/>
    <property type="evidence" value="ECO:0007669"/>
    <property type="project" value="UniProtKB-UniPathway"/>
</dbReference>
<comment type="pathway">
    <text evidence="2">Carbohydrate metabolism; tricarboxylic acid cycle.</text>
</comment>
<name>A0A7S0VWQ2_9CRYP</name>
<dbReference type="EMBL" id="HBFN01019648">
    <property type="protein sequence ID" value="CAD8797815.1"/>
    <property type="molecule type" value="Transcribed_RNA"/>
</dbReference>
<evidence type="ECO:0000256" key="8">
    <source>
        <dbReference type="SAM" id="MobiDB-lite"/>
    </source>
</evidence>
<dbReference type="PROSITE" id="PS50222">
    <property type="entry name" value="EF_HAND_2"/>
    <property type="match status" value="1"/>
</dbReference>
<comment type="cofactor">
    <cofactor evidence="1">
        <name>FAD</name>
        <dbReference type="ChEBI" id="CHEBI:57692"/>
    </cofactor>
</comment>
<dbReference type="PROSITE" id="PS00018">
    <property type="entry name" value="EF_HAND_1"/>
    <property type="match status" value="1"/>
</dbReference>
<dbReference type="Gene3D" id="1.10.238.10">
    <property type="entry name" value="EF-hand"/>
    <property type="match status" value="1"/>
</dbReference>
<dbReference type="SMART" id="SM00054">
    <property type="entry name" value="EFh"/>
    <property type="match status" value="2"/>
</dbReference>
<evidence type="ECO:0000256" key="6">
    <source>
        <dbReference type="ARBA" id="ARBA00022837"/>
    </source>
</evidence>
<dbReference type="InterPro" id="IPR006231">
    <property type="entry name" value="MQO"/>
</dbReference>
<dbReference type="Pfam" id="PF06039">
    <property type="entry name" value="Mqo"/>
    <property type="match status" value="1"/>
</dbReference>
<dbReference type="AlphaFoldDB" id="A0A7S0VWQ2"/>
<evidence type="ECO:0000256" key="4">
    <source>
        <dbReference type="ARBA" id="ARBA00022630"/>
    </source>
</evidence>
<protein>
    <recommendedName>
        <fullName evidence="9">EF-hand domain-containing protein</fullName>
    </recommendedName>
</protein>
<evidence type="ECO:0000256" key="2">
    <source>
        <dbReference type="ARBA" id="ARBA00005163"/>
    </source>
</evidence>
<sequence>MPVSGKFLVCQKPEIIEQNRNKVYGRAAIGAPPMSVPHLDWRTIYGKDCIFFGPFAGFSPAVFKMSGSPLDWLSTFNASNILPMMAMGLQNMDLVKYLVGEVFSSRDAQLEALRKFVPDAKPEDWTMVWAGQRIQIVKPDPKVIGKLEFGTEVVSSADGTIVGLLGASPGASVSPHIAIEVINKFNAGTNNAFNWHVALSQWIPAYGRDINTQPGLYDKVMSKARDVLLEGKTSGYRTGMQHSNHLFNRIDMDADGVLTPSEISSYLARHTSMHPTQIEGLVQAIDADGDGQISREEFEKGFSKVVAGLVRRGTINRVEEVQRLAGEEALRVTRSLQKKDPAHTSITIESSKKDKKEPAHTSIKIASSKD</sequence>
<dbReference type="GO" id="GO:0005509">
    <property type="term" value="F:calcium ion binding"/>
    <property type="evidence" value="ECO:0007669"/>
    <property type="project" value="InterPro"/>
</dbReference>
<feature type="compositionally biased region" description="Basic and acidic residues" evidence="8">
    <location>
        <begin position="350"/>
        <end position="359"/>
    </location>
</feature>
<keyword evidence="7" id="KW-0560">Oxidoreductase</keyword>
<evidence type="ECO:0000259" key="9">
    <source>
        <dbReference type="PROSITE" id="PS50222"/>
    </source>
</evidence>
<organism evidence="10">
    <name type="scientific">Hemiselmis tepida</name>
    <dbReference type="NCBI Taxonomy" id="464990"/>
    <lineage>
        <taxon>Eukaryota</taxon>
        <taxon>Cryptophyceae</taxon>
        <taxon>Cryptomonadales</taxon>
        <taxon>Hemiselmidaceae</taxon>
        <taxon>Hemiselmis</taxon>
    </lineage>
</organism>
<gene>
    <name evidence="10" type="ORF">HTEP1355_LOCUS11456</name>
</gene>
<proteinExistence type="predicted"/>
<dbReference type="InterPro" id="IPR011992">
    <property type="entry name" value="EF-hand-dom_pair"/>
</dbReference>
<keyword evidence="3" id="KW-0816">Tricarboxylic acid cycle</keyword>
<dbReference type="CDD" id="cd00051">
    <property type="entry name" value="EFh"/>
    <property type="match status" value="1"/>
</dbReference>
<evidence type="ECO:0000256" key="5">
    <source>
        <dbReference type="ARBA" id="ARBA00022827"/>
    </source>
</evidence>
<evidence type="ECO:0000313" key="10">
    <source>
        <dbReference type="EMBL" id="CAD8797815.1"/>
    </source>
</evidence>
<feature type="region of interest" description="Disordered" evidence="8">
    <location>
        <begin position="335"/>
        <end position="370"/>
    </location>
</feature>
<evidence type="ECO:0000256" key="3">
    <source>
        <dbReference type="ARBA" id="ARBA00022532"/>
    </source>
</evidence>
<keyword evidence="5" id="KW-0274">FAD</keyword>
<dbReference type="UniPathway" id="UPA00223"/>
<evidence type="ECO:0000256" key="1">
    <source>
        <dbReference type="ARBA" id="ARBA00001974"/>
    </source>
</evidence>
<keyword evidence="6" id="KW-0106">Calcium</keyword>
<keyword evidence="4" id="KW-0285">Flavoprotein</keyword>
<feature type="domain" description="EF-hand" evidence="9">
    <location>
        <begin position="273"/>
        <end position="308"/>
    </location>
</feature>
<dbReference type="GO" id="GO:0008924">
    <property type="term" value="F:L-malate dehydrogenase (quinone) activity"/>
    <property type="evidence" value="ECO:0007669"/>
    <property type="project" value="InterPro"/>
</dbReference>
<evidence type="ECO:0000256" key="7">
    <source>
        <dbReference type="ARBA" id="ARBA00023002"/>
    </source>
</evidence>
<dbReference type="Pfam" id="PF13499">
    <property type="entry name" value="EF-hand_7"/>
    <property type="match status" value="1"/>
</dbReference>
<dbReference type="InterPro" id="IPR002048">
    <property type="entry name" value="EF_hand_dom"/>
</dbReference>
<accession>A0A7S0VWQ2</accession>